<gene>
    <name evidence="7" type="ORF">GCM10007989_27730</name>
</gene>
<feature type="transmembrane region" description="Helical" evidence="5">
    <location>
        <begin position="7"/>
        <end position="27"/>
    </location>
</feature>
<dbReference type="InterPro" id="IPR036259">
    <property type="entry name" value="MFS_trans_sf"/>
</dbReference>
<evidence type="ECO:0000313" key="8">
    <source>
        <dbReference type="Proteomes" id="UP000646579"/>
    </source>
</evidence>
<feature type="transmembrane region" description="Helical" evidence="5">
    <location>
        <begin position="200"/>
        <end position="225"/>
    </location>
</feature>
<dbReference type="RefSeq" id="WP_189426326.1">
    <property type="nucleotide sequence ID" value="NZ_BMZE01000003.1"/>
</dbReference>
<comment type="caution">
    <text evidence="7">The sequence shown here is derived from an EMBL/GenBank/DDBJ whole genome shotgun (WGS) entry which is preliminary data.</text>
</comment>
<protein>
    <submittedName>
        <fullName evidence="7">MFS transporter</fullName>
    </submittedName>
</protein>
<feature type="transmembrane region" description="Helical" evidence="5">
    <location>
        <begin position="263"/>
        <end position="282"/>
    </location>
</feature>
<feature type="transmembrane region" description="Helical" evidence="5">
    <location>
        <begin position="321"/>
        <end position="343"/>
    </location>
</feature>
<evidence type="ECO:0000256" key="2">
    <source>
        <dbReference type="ARBA" id="ARBA00022989"/>
    </source>
</evidence>
<feature type="transmembrane region" description="Helical" evidence="5">
    <location>
        <begin position="349"/>
        <end position="372"/>
    </location>
</feature>
<keyword evidence="3 5" id="KW-0472">Membrane</keyword>
<evidence type="ECO:0000256" key="3">
    <source>
        <dbReference type="ARBA" id="ARBA00023136"/>
    </source>
</evidence>
<evidence type="ECO:0000256" key="5">
    <source>
        <dbReference type="SAM" id="Phobius"/>
    </source>
</evidence>
<accession>A0A918VW38</accession>
<feature type="transmembrane region" description="Helical" evidence="5">
    <location>
        <begin position="72"/>
        <end position="91"/>
    </location>
</feature>
<keyword evidence="1 5" id="KW-0812">Transmembrane</keyword>
<feature type="transmembrane region" description="Helical" evidence="5">
    <location>
        <begin position="288"/>
        <end position="309"/>
    </location>
</feature>
<evidence type="ECO:0000256" key="1">
    <source>
        <dbReference type="ARBA" id="ARBA00022692"/>
    </source>
</evidence>
<keyword evidence="8" id="KW-1185">Reference proteome</keyword>
<reference evidence="7" key="2">
    <citation type="submission" date="2020-09" db="EMBL/GenBank/DDBJ databases">
        <authorList>
            <person name="Sun Q."/>
            <person name="Kim S."/>
        </authorList>
    </citation>
    <scope>NUCLEOTIDE SEQUENCE</scope>
    <source>
        <strain evidence="7">KCTC 32437</strain>
    </source>
</reference>
<dbReference type="Proteomes" id="UP000646579">
    <property type="component" value="Unassembled WGS sequence"/>
</dbReference>
<dbReference type="InterPro" id="IPR020846">
    <property type="entry name" value="MFS_dom"/>
</dbReference>
<dbReference type="AlphaFoldDB" id="A0A918VW38"/>
<dbReference type="PANTHER" id="PTHR23521:SF3">
    <property type="entry name" value="MFS TRANSPORTER"/>
    <property type="match status" value="1"/>
</dbReference>
<name>A0A918VW38_9HYPH</name>
<dbReference type="InterPro" id="IPR011701">
    <property type="entry name" value="MFS"/>
</dbReference>
<feature type="compositionally biased region" description="Polar residues" evidence="4">
    <location>
        <begin position="459"/>
        <end position="469"/>
    </location>
</feature>
<feature type="domain" description="Major facilitator superfamily (MFS) profile" evidence="6">
    <location>
        <begin position="198"/>
        <end position="469"/>
    </location>
</feature>
<feature type="compositionally biased region" description="Polar residues" evidence="4">
    <location>
        <begin position="409"/>
        <end position="420"/>
    </location>
</feature>
<feature type="region of interest" description="Disordered" evidence="4">
    <location>
        <begin position="382"/>
        <end position="469"/>
    </location>
</feature>
<dbReference type="GO" id="GO:0022857">
    <property type="term" value="F:transmembrane transporter activity"/>
    <property type="evidence" value="ECO:0007669"/>
    <property type="project" value="InterPro"/>
</dbReference>
<dbReference type="Pfam" id="PF07690">
    <property type="entry name" value="MFS_1"/>
    <property type="match status" value="1"/>
</dbReference>
<evidence type="ECO:0000256" key="4">
    <source>
        <dbReference type="SAM" id="MobiDB-lite"/>
    </source>
</evidence>
<feature type="transmembrane region" description="Helical" evidence="5">
    <location>
        <begin position="97"/>
        <end position="118"/>
    </location>
</feature>
<proteinExistence type="predicted"/>
<dbReference type="Gene3D" id="1.20.1250.20">
    <property type="entry name" value="MFS general substrate transporter like domains"/>
    <property type="match status" value="2"/>
</dbReference>
<dbReference type="InterPro" id="IPR047200">
    <property type="entry name" value="MFS_YcaD-like"/>
</dbReference>
<dbReference type="EMBL" id="BMZE01000003">
    <property type="protein sequence ID" value="GHA30418.1"/>
    <property type="molecule type" value="Genomic_DNA"/>
</dbReference>
<dbReference type="GO" id="GO:0005886">
    <property type="term" value="C:plasma membrane"/>
    <property type="evidence" value="ECO:0007669"/>
    <property type="project" value="TreeGrafter"/>
</dbReference>
<dbReference type="PROSITE" id="PS50850">
    <property type="entry name" value="MFS"/>
    <property type="match status" value="1"/>
</dbReference>
<organism evidence="7 8">
    <name type="scientific">Devosia pacifica</name>
    <dbReference type="NCBI Taxonomy" id="1335967"/>
    <lineage>
        <taxon>Bacteria</taxon>
        <taxon>Pseudomonadati</taxon>
        <taxon>Pseudomonadota</taxon>
        <taxon>Alphaproteobacteria</taxon>
        <taxon>Hyphomicrobiales</taxon>
        <taxon>Devosiaceae</taxon>
        <taxon>Devosia</taxon>
    </lineage>
</organism>
<dbReference type="CDD" id="cd17477">
    <property type="entry name" value="MFS_YcaD_like"/>
    <property type="match status" value="1"/>
</dbReference>
<dbReference type="SUPFAM" id="SSF103473">
    <property type="entry name" value="MFS general substrate transporter"/>
    <property type="match status" value="1"/>
</dbReference>
<reference evidence="7" key="1">
    <citation type="journal article" date="2014" name="Int. J. Syst. Evol. Microbiol.">
        <title>Complete genome sequence of Corynebacterium casei LMG S-19264T (=DSM 44701T), isolated from a smear-ripened cheese.</title>
        <authorList>
            <consortium name="US DOE Joint Genome Institute (JGI-PGF)"/>
            <person name="Walter F."/>
            <person name="Albersmeier A."/>
            <person name="Kalinowski J."/>
            <person name="Ruckert C."/>
        </authorList>
    </citation>
    <scope>NUCLEOTIDE SEQUENCE</scope>
    <source>
        <strain evidence="7">KCTC 32437</strain>
    </source>
</reference>
<feature type="transmembrane region" description="Helical" evidence="5">
    <location>
        <begin position="231"/>
        <end position="251"/>
    </location>
</feature>
<sequence>MASVIKIYALFLGSALLMFGGGLQGLLLSVRGAEEGFSLLALGLIGTGWSVGFVAGSITVPMVVRQVGHIRAFSVMAAIGTITILLNLLWINDVSWIVLRALSGFCFAGAAMIVESWLNEVADNRSRGTIFSIYVTINMAASTMGQIAMSVTGTAGYLPFVIGAISFICAVMPTALTSSPQPKPISSAKLDLRLLYRTSPAAAIAAFSVGMANGAFGTLAPVYGYEQGFDAAGIAFLFAITAILGAVAQIPVGRLSDRIDRRIVLIAMSGLAALVGALLLLINPTQGALMFVLFAAYGFAANPIYAVAVAHANDFAEDGNFARIAGSMLLILGTGLAIGPAVASMAMGMFGPVALFSITMVFHTILAVAAYLRMRVRTAKDASEREPFQPMTIPRGGSPETFMLDPRSEQSADAESTTEATGDDPVADGAEPDTYLADPPADPEASTAPEAEPEDKDQTNVQERPQSGS</sequence>
<feature type="transmembrane region" description="Helical" evidence="5">
    <location>
        <begin position="157"/>
        <end position="179"/>
    </location>
</feature>
<evidence type="ECO:0000313" key="7">
    <source>
        <dbReference type="EMBL" id="GHA30418.1"/>
    </source>
</evidence>
<feature type="transmembrane region" description="Helical" evidence="5">
    <location>
        <begin position="130"/>
        <end position="151"/>
    </location>
</feature>
<keyword evidence="2 5" id="KW-1133">Transmembrane helix</keyword>
<feature type="compositionally biased region" description="Low complexity" evidence="4">
    <location>
        <begin position="437"/>
        <end position="450"/>
    </location>
</feature>
<dbReference type="PANTHER" id="PTHR23521">
    <property type="entry name" value="TRANSPORTER MFS SUPERFAMILY"/>
    <property type="match status" value="1"/>
</dbReference>
<evidence type="ECO:0000259" key="6">
    <source>
        <dbReference type="PROSITE" id="PS50850"/>
    </source>
</evidence>
<feature type="transmembrane region" description="Helical" evidence="5">
    <location>
        <begin position="39"/>
        <end position="60"/>
    </location>
</feature>